<feature type="non-terminal residue" evidence="6">
    <location>
        <position position="325"/>
    </location>
</feature>
<protein>
    <recommendedName>
        <fullName evidence="5">Protein kinase domain-containing protein</fullName>
    </recommendedName>
</protein>
<evidence type="ECO:0000256" key="2">
    <source>
        <dbReference type="ARBA" id="ARBA00022741"/>
    </source>
</evidence>
<keyword evidence="7" id="KW-1185">Reference proteome</keyword>
<dbReference type="PROSITE" id="PS00108">
    <property type="entry name" value="PROTEIN_KINASE_ST"/>
    <property type="match status" value="1"/>
</dbReference>
<keyword evidence="4" id="KW-0460">Magnesium</keyword>
<keyword evidence="3" id="KW-0067">ATP-binding</keyword>
<accession>A0AA36D9M1</accession>
<dbReference type="FunFam" id="1.10.510.10:FF:000571">
    <property type="entry name" value="Maternal embryonic leucine zipper kinase"/>
    <property type="match status" value="1"/>
</dbReference>
<dbReference type="GO" id="GO:0035556">
    <property type="term" value="P:intracellular signal transduction"/>
    <property type="evidence" value="ECO:0007669"/>
    <property type="project" value="TreeGrafter"/>
</dbReference>
<reference evidence="6" key="1">
    <citation type="submission" date="2023-06" db="EMBL/GenBank/DDBJ databases">
        <authorList>
            <person name="Delattre M."/>
        </authorList>
    </citation>
    <scope>NUCLEOTIDE SEQUENCE</scope>
    <source>
        <strain evidence="6">AF72</strain>
    </source>
</reference>
<evidence type="ECO:0000256" key="4">
    <source>
        <dbReference type="ARBA" id="ARBA00022842"/>
    </source>
</evidence>
<dbReference type="PANTHER" id="PTHR24346:SF51">
    <property type="entry name" value="PAS DOMAIN-CONTAINING SERINE_THREONINE-PROTEIN KINASE"/>
    <property type="match status" value="1"/>
</dbReference>
<gene>
    <name evidence="6" type="ORF">MSPICULIGERA_LOCUS21483</name>
</gene>
<keyword evidence="2" id="KW-0547">Nucleotide-binding</keyword>
<evidence type="ECO:0000259" key="5">
    <source>
        <dbReference type="PROSITE" id="PS50011"/>
    </source>
</evidence>
<dbReference type="SMART" id="SM00220">
    <property type="entry name" value="S_TKc"/>
    <property type="match status" value="1"/>
</dbReference>
<dbReference type="GO" id="GO:0005829">
    <property type="term" value="C:cytosol"/>
    <property type="evidence" value="ECO:0007669"/>
    <property type="project" value="TreeGrafter"/>
</dbReference>
<dbReference type="Proteomes" id="UP001177023">
    <property type="component" value="Unassembled WGS sequence"/>
</dbReference>
<sequence length="325" mass="37344">MESRSFERDYEAMDLIIDGAFSHVRRCRHRLSGKMAVTKELCNTKLMPHEFLSSKKNGKMVPTEIWLLEVMHHPNIVKFFEYYETTLGYQMVMEYRPDSTDLFEFLGTDPKLDDMLLCFIFRQVVEAVNHLHSMGFCHGDLKDENVVLDQNFRCMLIDFGSAFPSDSLVTQETLRTTYIYMCPELIRGDSCSGVPAEMWQLGVLLYRLCAPNLPFFTGIQSMDKTPELPEQASSGAKHLLSWLLAADPSNRAGLSEVLEHWWTNQNVPIENYHWDQLYQESDKGTDSPPSSTVTPEIPTTIRKTDFDNNIVARELLAQLDDMTSM</sequence>
<feature type="domain" description="Protein kinase" evidence="5">
    <location>
        <begin position="10"/>
        <end position="263"/>
    </location>
</feature>
<name>A0AA36D9M1_9BILA</name>
<dbReference type="GO" id="GO:0005524">
    <property type="term" value="F:ATP binding"/>
    <property type="evidence" value="ECO:0007669"/>
    <property type="project" value="UniProtKB-KW"/>
</dbReference>
<dbReference type="Gene3D" id="1.10.510.10">
    <property type="entry name" value="Transferase(Phosphotransferase) domain 1"/>
    <property type="match status" value="1"/>
</dbReference>
<dbReference type="PROSITE" id="PS50011">
    <property type="entry name" value="PROTEIN_KINASE_DOM"/>
    <property type="match status" value="1"/>
</dbReference>
<evidence type="ECO:0000313" key="6">
    <source>
        <dbReference type="EMBL" id="CAJ0583402.1"/>
    </source>
</evidence>
<dbReference type="InterPro" id="IPR011009">
    <property type="entry name" value="Kinase-like_dom_sf"/>
</dbReference>
<comment type="cofactor">
    <cofactor evidence="1">
        <name>Mg(2+)</name>
        <dbReference type="ChEBI" id="CHEBI:18420"/>
    </cofactor>
</comment>
<dbReference type="GO" id="GO:0005634">
    <property type="term" value="C:nucleus"/>
    <property type="evidence" value="ECO:0007669"/>
    <property type="project" value="TreeGrafter"/>
</dbReference>
<organism evidence="6 7">
    <name type="scientific">Mesorhabditis spiculigera</name>
    <dbReference type="NCBI Taxonomy" id="96644"/>
    <lineage>
        <taxon>Eukaryota</taxon>
        <taxon>Metazoa</taxon>
        <taxon>Ecdysozoa</taxon>
        <taxon>Nematoda</taxon>
        <taxon>Chromadorea</taxon>
        <taxon>Rhabditida</taxon>
        <taxon>Rhabditina</taxon>
        <taxon>Rhabditomorpha</taxon>
        <taxon>Rhabditoidea</taxon>
        <taxon>Rhabditidae</taxon>
        <taxon>Mesorhabditinae</taxon>
        <taxon>Mesorhabditis</taxon>
    </lineage>
</organism>
<dbReference type="Pfam" id="PF00069">
    <property type="entry name" value="Pkinase"/>
    <property type="match status" value="1"/>
</dbReference>
<dbReference type="InterPro" id="IPR000719">
    <property type="entry name" value="Prot_kinase_dom"/>
</dbReference>
<comment type="caution">
    <text evidence="6">The sequence shown here is derived from an EMBL/GenBank/DDBJ whole genome shotgun (WGS) entry which is preliminary data.</text>
</comment>
<dbReference type="GO" id="GO:0045719">
    <property type="term" value="P:negative regulation of glycogen biosynthetic process"/>
    <property type="evidence" value="ECO:0007669"/>
    <property type="project" value="TreeGrafter"/>
</dbReference>
<evidence type="ECO:0000313" key="7">
    <source>
        <dbReference type="Proteomes" id="UP001177023"/>
    </source>
</evidence>
<evidence type="ECO:0000256" key="1">
    <source>
        <dbReference type="ARBA" id="ARBA00001946"/>
    </source>
</evidence>
<dbReference type="GO" id="GO:0004674">
    <property type="term" value="F:protein serine/threonine kinase activity"/>
    <property type="evidence" value="ECO:0007669"/>
    <property type="project" value="TreeGrafter"/>
</dbReference>
<dbReference type="InterPro" id="IPR008271">
    <property type="entry name" value="Ser/Thr_kinase_AS"/>
</dbReference>
<dbReference type="AlphaFoldDB" id="A0AA36D9M1"/>
<dbReference type="SUPFAM" id="SSF56112">
    <property type="entry name" value="Protein kinase-like (PK-like)"/>
    <property type="match status" value="1"/>
</dbReference>
<proteinExistence type="predicted"/>
<dbReference type="PANTHER" id="PTHR24346">
    <property type="entry name" value="MAP/MICROTUBULE AFFINITY-REGULATING KINASE"/>
    <property type="match status" value="1"/>
</dbReference>
<dbReference type="EMBL" id="CATQJA010002665">
    <property type="protein sequence ID" value="CAJ0583402.1"/>
    <property type="molecule type" value="Genomic_DNA"/>
</dbReference>
<evidence type="ECO:0000256" key="3">
    <source>
        <dbReference type="ARBA" id="ARBA00022840"/>
    </source>
</evidence>